<dbReference type="RefSeq" id="WP_220635459.1">
    <property type="nucleotide sequence ID" value="NZ_CAJQUM010000001.1"/>
</dbReference>
<dbReference type="InterPro" id="IPR050464">
    <property type="entry name" value="Zeta_carotene_desat/Oxidored"/>
</dbReference>
<evidence type="ECO:0000256" key="1">
    <source>
        <dbReference type="ARBA" id="ARBA00001974"/>
    </source>
</evidence>
<evidence type="ECO:0000256" key="6">
    <source>
        <dbReference type="ARBA" id="ARBA00023444"/>
    </source>
</evidence>
<gene>
    <name evidence="8" type="ORF">GTOL_11378</name>
</gene>
<dbReference type="Gene3D" id="1.10.3110.10">
    <property type="entry name" value="protoporphyrinogen ix oxidase, domain 3"/>
    <property type="match status" value="1"/>
</dbReference>
<dbReference type="InterPro" id="IPR004572">
    <property type="entry name" value="Protoporphyrinogen_oxidase"/>
</dbReference>
<proteinExistence type="predicted"/>
<dbReference type="EMBL" id="CAJQUM010000001">
    <property type="protein sequence ID" value="CAG4883495.1"/>
    <property type="molecule type" value="Genomic_DNA"/>
</dbReference>
<keyword evidence="2" id="KW-0285">Flavoprotein</keyword>
<keyword evidence="5" id="KW-0350">Heme biosynthesis</keyword>
<dbReference type="PANTHER" id="PTHR42923:SF3">
    <property type="entry name" value="PROTOPORPHYRINOGEN OXIDASE"/>
    <property type="match status" value="1"/>
</dbReference>
<evidence type="ECO:0000256" key="2">
    <source>
        <dbReference type="ARBA" id="ARBA00022630"/>
    </source>
</evidence>
<comment type="caution">
    <text evidence="8">The sequence shown here is derived from an EMBL/GenBank/DDBJ whole genome shotgun (WGS) entry which is preliminary data.</text>
</comment>
<evidence type="ECO:0000313" key="9">
    <source>
        <dbReference type="Proteomes" id="UP000742786"/>
    </source>
</evidence>
<protein>
    <submittedName>
        <fullName evidence="8">Protoporphyrinogen oxidase</fullName>
        <ecNumber evidence="8">1.3.3.4</ecNumber>
    </submittedName>
</protein>
<evidence type="ECO:0000256" key="4">
    <source>
        <dbReference type="ARBA" id="ARBA00023002"/>
    </source>
</evidence>
<keyword evidence="4 8" id="KW-0560">Oxidoreductase</keyword>
<dbReference type="PANTHER" id="PTHR42923">
    <property type="entry name" value="PROTOPORPHYRINOGEN OXIDASE"/>
    <property type="match status" value="1"/>
</dbReference>
<sequence length="463" mass="49942">MISTDPDLFDVIVVGAGISGLASAWGIQQQGARVLVIEAVSRPGGCIATAHEQGCLLESGPNSALDTTPLINHLLNELDIANSRIAGNPDARNRYILRDGEPRVLPMSPFAFLTSPLFSTGAKLRLLREPFIARGTSDAEETVAAFVRRRLGAEFLDYAINPFVGGVYAGNPEMLSLSAAFPRLHQLEQEHGSLIRGQLLGALARARSPEKSKKSAPTFSFREGMQTMTDAMARHLRIELGAQVISVTAGDNGYTISTDSSGMRREFRSRAVLLAVPAYVAASLVASIAPHTAQALADIPYPPVAVIHSAYHRSAITHPLDGFGLLVPACERRQILGTLFSSSLFDNRAPHERVLLTTFMGGMRQPDLTQLGEREIARIAQADNAQLLGIAGPAEFVKVTRWARAIPQYTLGHSERMAQVDEAERIFPGLFFCANYRGGVAVGDCIKSAHHAANATTNFLRGR</sequence>
<keyword evidence="9" id="KW-1185">Reference proteome</keyword>
<dbReference type="EC" id="1.3.3.4" evidence="8"/>
<evidence type="ECO:0000259" key="7">
    <source>
        <dbReference type="Pfam" id="PF01593"/>
    </source>
</evidence>
<dbReference type="GO" id="GO:0004729">
    <property type="term" value="F:oxygen-dependent protoporphyrinogen oxidase activity"/>
    <property type="evidence" value="ECO:0007669"/>
    <property type="project" value="UniProtKB-EC"/>
</dbReference>
<dbReference type="Gene3D" id="3.50.50.60">
    <property type="entry name" value="FAD/NAD(P)-binding domain"/>
    <property type="match status" value="1"/>
</dbReference>
<feature type="domain" description="Amine oxidase" evidence="7">
    <location>
        <begin position="18"/>
        <end position="455"/>
    </location>
</feature>
<dbReference type="InterPro" id="IPR036188">
    <property type="entry name" value="FAD/NAD-bd_sf"/>
</dbReference>
<keyword evidence="3" id="KW-0274">FAD</keyword>
<dbReference type="SUPFAM" id="SSF51905">
    <property type="entry name" value="FAD/NAD(P)-binding domain"/>
    <property type="match status" value="1"/>
</dbReference>
<comment type="cofactor">
    <cofactor evidence="1">
        <name>FAD</name>
        <dbReference type="ChEBI" id="CHEBI:57692"/>
    </cofactor>
</comment>
<organism evidence="8 9">
    <name type="scientific">Georgfuchsia toluolica</name>
    <dbReference type="NCBI Taxonomy" id="424218"/>
    <lineage>
        <taxon>Bacteria</taxon>
        <taxon>Pseudomonadati</taxon>
        <taxon>Pseudomonadota</taxon>
        <taxon>Betaproteobacteria</taxon>
        <taxon>Nitrosomonadales</taxon>
        <taxon>Sterolibacteriaceae</taxon>
        <taxon>Georgfuchsia</taxon>
    </lineage>
</organism>
<dbReference type="InterPro" id="IPR002937">
    <property type="entry name" value="Amino_oxidase"/>
</dbReference>
<comment type="pathway">
    <text evidence="6">Porphyrin-containing compound metabolism.</text>
</comment>
<name>A0A916N965_9PROT</name>
<dbReference type="NCBIfam" id="TIGR00562">
    <property type="entry name" value="proto_IX_ox"/>
    <property type="match status" value="1"/>
</dbReference>
<dbReference type="Gene3D" id="3.90.660.20">
    <property type="entry name" value="Protoporphyrinogen oxidase, mitochondrial, domain 2"/>
    <property type="match status" value="1"/>
</dbReference>
<dbReference type="GO" id="GO:0006783">
    <property type="term" value="P:heme biosynthetic process"/>
    <property type="evidence" value="ECO:0007669"/>
    <property type="project" value="UniProtKB-KW"/>
</dbReference>
<evidence type="ECO:0000256" key="3">
    <source>
        <dbReference type="ARBA" id="ARBA00022827"/>
    </source>
</evidence>
<dbReference type="Pfam" id="PF01593">
    <property type="entry name" value="Amino_oxidase"/>
    <property type="match status" value="1"/>
</dbReference>
<evidence type="ECO:0000313" key="8">
    <source>
        <dbReference type="EMBL" id="CAG4883495.1"/>
    </source>
</evidence>
<accession>A0A916N965</accession>
<dbReference type="Proteomes" id="UP000742786">
    <property type="component" value="Unassembled WGS sequence"/>
</dbReference>
<dbReference type="SUPFAM" id="SSF54373">
    <property type="entry name" value="FAD-linked reductases, C-terminal domain"/>
    <property type="match status" value="1"/>
</dbReference>
<reference evidence="8" key="1">
    <citation type="submission" date="2021-04" db="EMBL/GenBank/DDBJ databases">
        <authorList>
            <person name="Hornung B."/>
        </authorList>
    </citation>
    <scope>NUCLEOTIDE SEQUENCE</scope>
    <source>
        <strain evidence="8">G5G6</strain>
    </source>
</reference>
<evidence type="ECO:0000256" key="5">
    <source>
        <dbReference type="ARBA" id="ARBA00023133"/>
    </source>
</evidence>
<dbReference type="AlphaFoldDB" id="A0A916N965"/>